<reference evidence="1 2" key="1">
    <citation type="submission" date="2021-06" db="EMBL/GenBank/DDBJ databases">
        <authorList>
            <person name="Palmer J.M."/>
        </authorList>
    </citation>
    <scope>NUCLEOTIDE SEQUENCE [LARGE SCALE GENOMIC DNA]</scope>
    <source>
        <strain evidence="2">if_2019</strain>
        <tissue evidence="1">Muscle</tissue>
    </source>
</reference>
<sequence length="139" mass="15783">MNILSNKCFLACPKNREKKTFSSISCSFLLVWEVSCEIFGIRSESGILGLLPVFQLSDVVVFGFQGYLAARCLFCRLWSCLSFGSLHHSVSLSSEPKPRNTKELLIGFSGKIFIFYSYNLAIISDRINKNNFFEYIHST</sequence>
<evidence type="ECO:0000313" key="2">
    <source>
        <dbReference type="Proteomes" id="UP001482620"/>
    </source>
</evidence>
<comment type="caution">
    <text evidence="1">The sequence shown here is derived from an EMBL/GenBank/DDBJ whole genome shotgun (WGS) entry which is preliminary data.</text>
</comment>
<evidence type="ECO:0000313" key="1">
    <source>
        <dbReference type="EMBL" id="MEQ2249711.1"/>
    </source>
</evidence>
<protein>
    <submittedName>
        <fullName evidence="1">Uncharacterized protein</fullName>
    </submittedName>
</protein>
<name>A0ABV0UZR4_9TELE</name>
<dbReference type="EMBL" id="JAHRIQ010086224">
    <property type="protein sequence ID" value="MEQ2249711.1"/>
    <property type="molecule type" value="Genomic_DNA"/>
</dbReference>
<keyword evidence="2" id="KW-1185">Reference proteome</keyword>
<organism evidence="1 2">
    <name type="scientific">Ilyodon furcidens</name>
    <name type="common">goldbreast splitfin</name>
    <dbReference type="NCBI Taxonomy" id="33524"/>
    <lineage>
        <taxon>Eukaryota</taxon>
        <taxon>Metazoa</taxon>
        <taxon>Chordata</taxon>
        <taxon>Craniata</taxon>
        <taxon>Vertebrata</taxon>
        <taxon>Euteleostomi</taxon>
        <taxon>Actinopterygii</taxon>
        <taxon>Neopterygii</taxon>
        <taxon>Teleostei</taxon>
        <taxon>Neoteleostei</taxon>
        <taxon>Acanthomorphata</taxon>
        <taxon>Ovalentaria</taxon>
        <taxon>Atherinomorphae</taxon>
        <taxon>Cyprinodontiformes</taxon>
        <taxon>Goodeidae</taxon>
        <taxon>Ilyodon</taxon>
    </lineage>
</organism>
<dbReference type="Proteomes" id="UP001482620">
    <property type="component" value="Unassembled WGS sequence"/>
</dbReference>
<proteinExistence type="predicted"/>
<gene>
    <name evidence="1" type="ORF">ILYODFUR_032094</name>
</gene>
<accession>A0ABV0UZR4</accession>